<feature type="binding site" evidence="5">
    <location>
        <position position="161"/>
    </location>
    <ligand>
        <name>UTP</name>
        <dbReference type="ChEBI" id="CHEBI:46398"/>
    </ligand>
</feature>
<dbReference type="Gene3D" id="2.160.10.10">
    <property type="entry name" value="Hexapeptide repeat proteins"/>
    <property type="match status" value="1"/>
</dbReference>
<gene>
    <name evidence="6" type="ORF">MHEL_01970</name>
</gene>
<proteinExistence type="inferred from homology"/>
<evidence type="ECO:0000256" key="2">
    <source>
        <dbReference type="ARBA" id="ARBA00022679"/>
    </source>
</evidence>
<organism evidence="6 7">
    <name type="scientific">Mycolicibacterium helvum</name>
    <dbReference type="NCBI Taxonomy" id="1534349"/>
    <lineage>
        <taxon>Bacteria</taxon>
        <taxon>Bacillati</taxon>
        <taxon>Actinomycetota</taxon>
        <taxon>Actinomycetes</taxon>
        <taxon>Mycobacteriales</taxon>
        <taxon>Mycobacteriaceae</taxon>
        <taxon>Mycolicibacterium</taxon>
    </lineage>
</organism>
<evidence type="ECO:0000256" key="4">
    <source>
        <dbReference type="PIRSR" id="PIRSR000806-1"/>
    </source>
</evidence>
<dbReference type="GO" id="GO:0006011">
    <property type="term" value="P:UDP-alpha-D-glucose metabolic process"/>
    <property type="evidence" value="ECO:0007669"/>
    <property type="project" value="InterPro"/>
</dbReference>
<dbReference type="SUPFAM" id="SSF53448">
    <property type="entry name" value="Nucleotide-diphospho-sugar transferases"/>
    <property type="match status" value="1"/>
</dbReference>
<feature type="binding site" evidence="5">
    <location>
        <position position="96"/>
    </location>
    <ligand>
        <name>UTP</name>
        <dbReference type="ChEBI" id="CHEBI:46398"/>
    </ligand>
</feature>
<feature type="binding site" evidence="4">
    <location>
        <position position="190"/>
    </location>
    <ligand>
        <name>substrate</name>
    </ligand>
</feature>
<evidence type="ECO:0000256" key="3">
    <source>
        <dbReference type="ARBA" id="ARBA00022695"/>
    </source>
</evidence>
<evidence type="ECO:0000256" key="1">
    <source>
        <dbReference type="ARBA" id="ARBA00010401"/>
    </source>
</evidence>
<dbReference type="Pfam" id="PF01704">
    <property type="entry name" value="UDPGP"/>
    <property type="match status" value="1"/>
</dbReference>
<reference evidence="6 7" key="1">
    <citation type="journal article" date="2019" name="Emerg. Microbes Infect.">
        <title>Comprehensive subspecies identification of 175 nontuberculous mycobacteria species based on 7547 genomic profiles.</title>
        <authorList>
            <person name="Matsumoto Y."/>
            <person name="Kinjo T."/>
            <person name="Motooka D."/>
            <person name="Nabeya D."/>
            <person name="Jung N."/>
            <person name="Uechi K."/>
            <person name="Horii T."/>
            <person name="Iida T."/>
            <person name="Fujita J."/>
            <person name="Nakamura S."/>
        </authorList>
    </citation>
    <scope>NUCLEOTIDE SEQUENCE [LARGE SCALE GENOMIC DNA]</scope>
    <source>
        <strain evidence="6 7">JCM 30396</strain>
    </source>
</reference>
<evidence type="ECO:0000313" key="7">
    <source>
        <dbReference type="Proteomes" id="UP000467148"/>
    </source>
</evidence>
<feature type="binding site" evidence="5">
    <location>
        <position position="189"/>
    </location>
    <ligand>
        <name>UTP</name>
        <dbReference type="ChEBI" id="CHEBI:46398"/>
    </ligand>
</feature>
<keyword evidence="3 6" id="KW-0548">Nucleotidyltransferase</keyword>
<dbReference type="PIRSF" id="PIRSF000806">
    <property type="entry name" value="UDPGP"/>
    <property type="match status" value="1"/>
</dbReference>
<dbReference type="GO" id="GO:0003983">
    <property type="term" value="F:UTP:glucose-1-phosphate uridylyltransferase activity"/>
    <property type="evidence" value="ECO:0007669"/>
    <property type="project" value="InterPro"/>
</dbReference>
<keyword evidence="7" id="KW-1185">Reference proteome</keyword>
<comment type="similarity">
    <text evidence="1">Belongs to the UDPGP type 1 family.</text>
</comment>
<dbReference type="Gene3D" id="3.90.550.10">
    <property type="entry name" value="Spore Coat Polysaccharide Biosynthesis Protein SpsA, Chain A"/>
    <property type="match status" value="1"/>
</dbReference>
<dbReference type="InterPro" id="IPR029044">
    <property type="entry name" value="Nucleotide-diphossugar_trans"/>
</dbReference>
<dbReference type="InterPro" id="IPR002618">
    <property type="entry name" value="UDPGP_fam"/>
</dbReference>
<dbReference type="AlphaFoldDB" id="A0A7I7SY42"/>
<evidence type="ECO:0000256" key="5">
    <source>
        <dbReference type="PIRSR" id="PIRSR000806-2"/>
    </source>
</evidence>
<keyword evidence="2 6" id="KW-0808">Transferase</keyword>
<feature type="binding site" evidence="5">
    <location>
        <position position="220"/>
    </location>
    <ligand>
        <name>UTP</name>
        <dbReference type="ChEBI" id="CHEBI:46398"/>
    </ligand>
</feature>
<accession>A0A7I7SY42</accession>
<dbReference type="Proteomes" id="UP000467148">
    <property type="component" value="Chromosome"/>
</dbReference>
<feature type="binding site" evidence="5">
    <location>
        <position position="367"/>
    </location>
    <ligand>
        <name>UTP</name>
        <dbReference type="ChEBI" id="CHEBI:46398"/>
    </ligand>
</feature>
<name>A0A7I7SY42_9MYCO</name>
<protein>
    <submittedName>
        <fullName evidence="6">UTP--glucose-1-phosphate uridylyltransferase</fullName>
    </submittedName>
</protein>
<dbReference type="InterPro" id="IPR016267">
    <property type="entry name" value="UDPGP_trans"/>
</dbReference>
<evidence type="ECO:0000313" key="6">
    <source>
        <dbReference type="EMBL" id="BBY61954.1"/>
    </source>
</evidence>
<dbReference type="EMBL" id="AP022596">
    <property type="protein sequence ID" value="BBY61954.1"/>
    <property type="molecule type" value="Genomic_DNA"/>
</dbReference>
<dbReference type="KEGG" id="mhev:MHEL_01970"/>
<dbReference type="RefSeq" id="WP_163745843.1">
    <property type="nucleotide sequence ID" value="NZ_AP022596.1"/>
</dbReference>
<dbReference type="PANTHER" id="PTHR43511">
    <property type="match status" value="1"/>
</dbReference>
<sequence>MQSSSLSSRNLSIAQHKMREAGVPEQAIRVFSSFYRQLEQGSCGVIAEAEIEPLADITHVDHLDFDSGSLRAAASATVVIKLNGGLGTTMGMDKAKSLLPVKDGLSFLDLIAHQIRHLRSELDVTLPVLFMNSFRTHHDTLDALGPYPDLRVDDLPLGFVQNREPKLTVGDLAPVTWPADPELEWCPPGHADLFTALDTSGVLDMLIDRGYRYASISNADNLGAYPDPAMMAWFAASGASCAAEVCRRTAADVKGGHFVLRRADGRLVLRESAQIDPTDFPVASDRSVHRYFNTNNMWFDLRALRRALAQADGVLDLPLIRNEKNVDPCDPQSPRVIQIESAVGAAISLFDTSTAIEVDRARFLPVKTTNDLALIRSDVYELRPDHQLRPVCNVPPTVDLDPRFFGLISDFEARMPTPPSLCGATSLSIRGDWRIGENTAVRGTVTLDAGQDQRHLLPGTVLAGT</sequence>